<keyword evidence="3" id="KW-1133">Transmembrane helix</keyword>
<dbReference type="KEGG" id="lxy:O159_01820"/>
<dbReference type="SUPFAM" id="SSF81296">
    <property type="entry name" value="E set domains"/>
    <property type="match status" value="3"/>
</dbReference>
<keyword evidence="6" id="KW-1185">Reference proteome</keyword>
<feature type="domain" description="IPT/TIG" evidence="4">
    <location>
        <begin position="169"/>
        <end position="252"/>
    </location>
</feature>
<evidence type="ECO:0000313" key="6">
    <source>
        <dbReference type="Proteomes" id="UP000016743"/>
    </source>
</evidence>
<dbReference type="InterPro" id="IPR014756">
    <property type="entry name" value="Ig_E-set"/>
</dbReference>
<keyword evidence="1" id="KW-0732">Signal</keyword>
<keyword evidence="3" id="KW-0812">Transmembrane</keyword>
<dbReference type="EMBL" id="CP006734">
    <property type="protein sequence ID" value="AGW40429.1"/>
    <property type="molecule type" value="Genomic_DNA"/>
</dbReference>
<evidence type="ECO:0000256" key="1">
    <source>
        <dbReference type="ARBA" id="ARBA00022729"/>
    </source>
</evidence>
<dbReference type="SMART" id="SM00429">
    <property type="entry name" value="IPT"/>
    <property type="match status" value="3"/>
</dbReference>
<dbReference type="Gene3D" id="2.60.40.10">
    <property type="entry name" value="Immunoglobulins"/>
    <property type="match status" value="3"/>
</dbReference>
<dbReference type="eggNOG" id="COG3468">
    <property type="taxonomic scope" value="Bacteria"/>
</dbReference>
<dbReference type="AlphaFoldDB" id="U3P4S0"/>
<dbReference type="PANTHER" id="PTHR46769:SF2">
    <property type="entry name" value="FIBROCYSTIN-L ISOFORM 2 PRECURSOR-RELATED"/>
    <property type="match status" value="1"/>
</dbReference>
<protein>
    <recommendedName>
        <fullName evidence="4">IPT/TIG domain-containing protein</fullName>
    </recommendedName>
</protein>
<dbReference type="CDD" id="cd00102">
    <property type="entry name" value="IPT"/>
    <property type="match status" value="1"/>
</dbReference>
<dbReference type="STRING" id="1389489.O159_01820"/>
<feature type="domain" description="IPT/TIG" evidence="4">
    <location>
        <begin position="87"/>
        <end position="167"/>
    </location>
</feature>
<proteinExistence type="predicted"/>
<sequence>MPTIMSVSPANGPQTGGTDVTLTGTGFTGATGVTFGGAPAAEMTVMDDSTITATTPAHLPATVSIAVEHPNGDSSPDGFTFDAVPGAPVISGLAPGHGPAIGGTTMTLSGSGFIGTTDVTVDGVSVPFSVIDDGTITVTAPPHAAGTVPVVVTTPIGPTPSAVFTYDLGTTVNGMTPSSGPETGGTAVTITGGCFTDATGVLFGTTPAASFRVMTDATIAAVSPAGTGTADITVVGAAVCGTGTLTGAFRYLDPGAPIIVPAGGTTSTGVAAGSAAGRLAGTGSTTDGFALPAGIGLLMLACGGLVILRRTRRA</sequence>
<dbReference type="PATRIC" id="fig|1389489.3.peg.173"/>
<reference evidence="5 6" key="1">
    <citation type="journal article" date="2013" name="Genome Announc.">
        <title>Complete Genome Sequence of Leifsonia xyli subsp. cynodontis Strain DSM46306, a Gram-Positive Bacterial Pathogen of Grasses.</title>
        <authorList>
            <person name="Monteiro-Vitorello C.B."/>
            <person name="Zerillo M.M."/>
            <person name="Van Sluys M.A."/>
            <person name="Camargo L.E."/>
            <person name="Kitajima J.P."/>
        </authorList>
    </citation>
    <scope>NUCLEOTIDE SEQUENCE [LARGE SCALE GENOMIC DNA]</scope>
    <source>
        <strain evidence="5 6">DSM 46306</strain>
    </source>
</reference>
<evidence type="ECO:0000259" key="4">
    <source>
        <dbReference type="SMART" id="SM00429"/>
    </source>
</evidence>
<evidence type="ECO:0000256" key="2">
    <source>
        <dbReference type="SAM" id="MobiDB-lite"/>
    </source>
</evidence>
<keyword evidence="3" id="KW-0472">Membrane</keyword>
<feature type="transmembrane region" description="Helical" evidence="3">
    <location>
        <begin position="289"/>
        <end position="308"/>
    </location>
</feature>
<evidence type="ECO:0000256" key="3">
    <source>
        <dbReference type="SAM" id="Phobius"/>
    </source>
</evidence>
<accession>U3P4S0</accession>
<name>U3P4S0_LEIXC</name>
<dbReference type="Proteomes" id="UP000016743">
    <property type="component" value="Chromosome"/>
</dbReference>
<dbReference type="InterPro" id="IPR052387">
    <property type="entry name" value="Fibrocystin"/>
</dbReference>
<dbReference type="GO" id="GO:0005975">
    <property type="term" value="P:carbohydrate metabolic process"/>
    <property type="evidence" value="ECO:0007669"/>
    <property type="project" value="UniProtKB-ARBA"/>
</dbReference>
<feature type="domain" description="IPT/TIG" evidence="4">
    <location>
        <begin position="1"/>
        <end position="82"/>
    </location>
</feature>
<dbReference type="HOGENOM" id="CLU_039172_0_0_11"/>
<feature type="region of interest" description="Disordered" evidence="2">
    <location>
        <begin position="1"/>
        <end position="23"/>
    </location>
</feature>
<organism evidence="5 6">
    <name type="scientific">Leifsonia xyli subsp. cynodontis DSM 46306</name>
    <dbReference type="NCBI Taxonomy" id="1389489"/>
    <lineage>
        <taxon>Bacteria</taxon>
        <taxon>Bacillati</taxon>
        <taxon>Actinomycetota</taxon>
        <taxon>Actinomycetes</taxon>
        <taxon>Micrococcales</taxon>
        <taxon>Microbacteriaceae</taxon>
        <taxon>Leifsonia</taxon>
    </lineage>
</organism>
<dbReference type="PANTHER" id="PTHR46769">
    <property type="entry name" value="POLYCYSTIC KIDNEY AND HEPATIC DISEASE 1 (AUTOSOMAL RECESSIVE)-LIKE 1"/>
    <property type="match status" value="1"/>
</dbReference>
<feature type="compositionally biased region" description="Polar residues" evidence="2">
    <location>
        <begin position="1"/>
        <end position="13"/>
    </location>
</feature>
<evidence type="ECO:0000313" key="5">
    <source>
        <dbReference type="EMBL" id="AGW40429.1"/>
    </source>
</evidence>
<gene>
    <name evidence="5" type="ORF">O159_01820</name>
</gene>
<dbReference type="InterPro" id="IPR002909">
    <property type="entry name" value="IPT_dom"/>
</dbReference>
<dbReference type="Pfam" id="PF01833">
    <property type="entry name" value="TIG"/>
    <property type="match status" value="3"/>
</dbReference>
<dbReference type="InterPro" id="IPR013783">
    <property type="entry name" value="Ig-like_fold"/>
</dbReference>